<reference evidence="1" key="1">
    <citation type="submission" date="2014-09" db="EMBL/GenBank/DDBJ databases">
        <authorList>
            <person name="Magalhaes I.L.F."/>
            <person name="Oliveira U."/>
            <person name="Santos F.R."/>
            <person name="Vidigal T.H.D.A."/>
            <person name="Brescovit A.D."/>
            <person name="Santos A.J."/>
        </authorList>
    </citation>
    <scope>NUCLEOTIDE SEQUENCE</scope>
    <source>
        <tissue evidence="1">Shoot tissue taken approximately 20 cm above the soil surface</tissue>
    </source>
</reference>
<organism evidence="1">
    <name type="scientific">Arundo donax</name>
    <name type="common">Giant reed</name>
    <name type="synonym">Donax arundinaceus</name>
    <dbReference type="NCBI Taxonomy" id="35708"/>
    <lineage>
        <taxon>Eukaryota</taxon>
        <taxon>Viridiplantae</taxon>
        <taxon>Streptophyta</taxon>
        <taxon>Embryophyta</taxon>
        <taxon>Tracheophyta</taxon>
        <taxon>Spermatophyta</taxon>
        <taxon>Magnoliopsida</taxon>
        <taxon>Liliopsida</taxon>
        <taxon>Poales</taxon>
        <taxon>Poaceae</taxon>
        <taxon>PACMAD clade</taxon>
        <taxon>Arundinoideae</taxon>
        <taxon>Arundineae</taxon>
        <taxon>Arundo</taxon>
    </lineage>
</organism>
<proteinExistence type="predicted"/>
<name>A0A0A8YW35_ARUDO</name>
<accession>A0A0A8YW35</accession>
<protein>
    <submittedName>
        <fullName evidence="1">Uncharacterized protein</fullName>
    </submittedName>
</protein>
<reference evidence="1" key="2">
    <citation type="journal article" date="2015" name="Data Brief">
        <title>Shoot transcriptome of the giant reed, Arundo donax.</title>
        <authorList>
            <person name="Barrero R.A."/>
            <person name="Guerrero F.D."/>
            <person name="Moolhuijzen P."/>
            <person name="Goolsby J.A."/>
            <person name="Tidwell J."/>
            <person name="Bellgard S.E."/>
            <person name="Bellgard M.I."/>
        </authorList>
    </citation>
    <scope>NUCLEOTIDE SEQUENCE</scope>
    <source>
        <tissue evidence="1">Shoot tissue taken approximately 20 cm above the soil surface</tissue>
    </source>
</reference>
<sequence length="12" mass="1438">MPSYFEVVLHES</sequence>
<evidence type="ECO:0000313" key="1">
    <source>
        <dbReference type="EMBL" id="JAD29588.1"/>
    </source>
</evidence>
<dbReference type="EMBL" id="GBRH01268307">
    <property type="protein sequence ID" value="JAD29588.1"/>
    <property type="molecule type" value="Transcribed_RNA"/>
</dbReference>